<feature type="transmembrane region" description="Helical" evidence="1">
    <location>
        <begin position="12"/>
        <end position="31"/>
    </location>
</feature>
<dbReference type="AlphaFoldDB" id="X6NSH2"/>
<dbReference type="PANTHER" id="PTHR36435">
    <property type="entry name" value="SLR1288 PROTEIN"/>
    <property type="match status" value="1"/>
</dbReference>
<proteinExistence type="predicted"/>
<dbReference type="GO" id="GO:0080120">
    <property type="term" value="P:CAAX-box protein maturation"/>
    <property type="evidence" value="ECO:0007669"/>
    <property type="project" value="UniProtKB-ARBA"/>
</dbReference>
<evidence type="ECO:0000259" key="2">
    <source>
        <dbReference type="Pfam" id="PF02517"/>
    </source>
</evidence>
<name>X6NSH2_RETFI</name>
<feature type="transmembrane region" description="Helical" evidence="1">
    <location>
        <begin position="206"/>
        <end position="223"/>
    </location>
</feature>
<gene>
    <name evidence="3" type="ORF">RFI_08195</name>
</gene>
<feature type="transmembrane region" description="Helical" evidence="1">
    <location>
        <begin position="97"/>
        <end position="116"/>
    </location>
</feature>
<feature type="domain" description="CAAX prenyl protease 2/Lysostaphin resistance protein A-like" evidence="2">
    <location>
        <begin position="142"/>
        <end position="245"/>
    </location>
</feature>
<dbReference type="Pfam" id="PF02517">
    <property type="entry name" value="Rce1-like"/>
    <property type="match status" value="1"/>
</dbReference>
<accession>X6NSH2</accession>
<reference evidence="3 4" key="1">
    <citation type="journal article" date="2013" name="Curr. Biol.">
        <title>The Genome of the Foraminiferan Reticulomyxa filosa.</title>
        <authorList>
            <person name="Glockner G."/>
            <person name="Hulsmann N."/>
            <person name="Schleicher M."/>
            <person name="Noegel A.A."/>
            <person name="Eichinger L."/>
            <person name="Gallinger C."/>
            <person name="Pawlowski J."/>
            <person name="Sierra R."/>
            <person name="Euteneuer U."/>
            <person name="Pillet L."/>
            <person name="Moustafa A."/>
            <person name="Platzer M."/>
            <person name="Groth M."/>
            <person name="Szafranski K."/>
            <person name="Schliwa M."/>
        </authorList>
    </citation>
    <scope>NUCLEOTIDE SEQUENCE [LARGE SCALE GENOMIC DNA]</scope>
</reference>
<dbReference type="OrthoDB" id="271604at2759"/>
<keyword evidence="1" id="KW-1133">Transmembrane helix</keyword>
<dbReference type="PANTHER" id="PTHR36435:SF1">
    <property type="entry name" value="CAAX AMINO TERMINAL PROTEASE FAMILY PROTEIN"/>
    <property type="match status" value="1"/>
</dbReference>
<feature type="transmembrane region" description="Helical" evidence="1">
    <location>
        <begin position="230"/>
        <end position="251"/>
    </location>
</feature>
<keyword evidence="4" id="KW-1185">Reference proteome</keyword>
<sequence length="301" mass="34650">MTDPNVTQKAKTLACFVEILLLICELTVGNHLCTHLSAYLTPKPRNGEPMIIAKCAMYSIFQVLLIFILTYSMAWNFCTRPSVIFNKMGLSRSTCKVSWKMIAIVTSCHIVSTYLLDYLQNHYFLSAMKVVQLDAKRLSDPYAVIRIIVFAPLIEEIVCRGFIFLILIKYVSNSNRFRLIVISSFIFALIHLSNLFQSANTVSDEYLVLQIVYGFIVSIFYGTRMMCNDLCIVECIILHVFNNLISLFAMPPFRSVDVWQNPIAVFGAIQSIFSKVLQFLILVKIEFKNLIVFFKMYEYFF</sequence>
<dbReference type="GO" id="GO:0004175">
    <property type="term" value="F:endopeptidase activity"/>
    <property type="evidence" value="ECO:0007669"/>
    <property type="project" value="UniProtKB-ARBA"/>
</dbReference>
<evidence type="ECO:0000313" key="3">
    <source>
        <dbReference type="EMBL" id="ETO28931.1"/>
    </source>
</evidence>
<evidence type="ECO:0000313" key="4">
    <source>
        <dbReference type="Proteomes" id="UP000023152"/>
    </source>
</evidence>
<keyword evidence="1" id="KW-0812">Transmembrane</keyword>
<evidence type="ECO:0000256" key="1">
    <source>
        <dbReference type="SAM" id="Phobius"/>
    </source>
</evidence>
<dbReference type="InterPro" id="IPR052710">
    <property type="entry name" value="CAAX_protease"/>
</dbReference>
<feature type="transmembrane region" description="Helical" evidence="1">
    <location>
        <begin position="143"/>
        <end position="167"/>
    </location>
</feature>
<feature type="transmembrane region" description="Helical" evidence="1">
    <location>
        <begin position="263"/>
        <end position="283"/>
    </location>
</feature>
<dbReference type="Proteomes" id="UP000023152">
    <property type="component" value="Unassembled WGS sequence"/>
</dbReference>
<feature type="transmembrane region" description="Helical" evidence="1">
    <location>
        <begin position="179"/>
        <end position="200"/>
    </location>
</feature>
<comment type="caution">
    <text evidence="3">The sequence shown here is derived from an EMBL/GenBank/DDBJ whole genome shotgun (WGS) entry which is preliminary data.</text>
</comment>
<organism evidence="3 4">
    <name type="scientific">Reticulomyxa filosa</name>
    <dbReference type="NCBI Taxonomy" id="46433"/>
    <lineage>
        <taxon>Eukaryota</taxon>
        <taxon>Sar</taxon>
        <taxon>Rhizaria</taxon>
        <taxon>Retaria</taxon>
        <taxon>Foraminifera</taxon>
        <taxon>Monothalamids</taxon>
        <taxon>Reticulomyxidae</taxon>
        <taxon>Reticulomyxa</taxon>
    </lineage>
</organism>
<keyword evidence="1" id="KW-0472">Membrane</keyword>
<protein>
    <recommendedName>
        <fullName evidence="2">CAAX prenyl protease 2/Lysostaphin resistance protein A-like domain-containing protein</fullName>
    </recommendedName>
</protein>
<dbReference type="EMBL" id="ASPP01006377">
    <property type="protein sequence ID" value="ETO28931.1"/>
    <property type="molecule type" value="Genomic_DNA"/>
</dbReference>
<dbReference type="InterPro" id="IPR003675">
    <property type="entry name" value="Rce1/LyrA-like_dom"/>
</dbReference>
<feature type="transmembrane region" description="Helical" evidence="1">
    <location>
        <begin position="51"/>
        <end position="77"/>
    </location>
</feature>